<feature type="domain" description="DUF6818" evidence="3">
    <location>
        <begin position="233"/>
        <end position="308"/>
    </location>
</feature>
<dbReference type="OrthoDB" id="99432at2759"/>
<evidence type="ECO:0000259" key="3">
    <source>
        <dbReference type="Pfam" id="PF20681"/>
    </source>
</evidence>
<feature type="compositionally biased region" description="Polar residues" evidence="2">
    <location>
        <begin position="554"/>
        <end position="564"/>
    </location>
</feature>
<accession>A0A0D2NLC2</accession>
<gene>
    <name evidence="4" type="ORF">HYPSUDRAFT_56502</name>
</gene>
<feature type="compositionally biased region" description="Acidic residues" evidence="2">
    <location>
        <begin position="308"/>
        <end position="324"/>
    </location>
</feature>
<organism evidence="4 5">
    <name type="scientific">Hypholoma sublateritium (strain FD-334 SS-4)</name>
    <dbReference type="NCBI Taxonomy" id="945553"/>
    <lineage>
        <taxon>Eukaryota</taxon>
        <taxon>Fungi</taxon>
        <taxon>Dikarya</taxon>
        <taxon>Basidiomycota</taxon>
        <taxon>Agaricomycotina</taxon>
        <taxon>Agaricomycetes</taxon>
        <taxon>Agaricomycetidae</taxon>
        <taxon>Agaricales</taxon>
        <taxon>Agaricineae</taxon>
        <taxon>Strophariaceae</taxon>
        <taxon>Hypholoma</taxon>
    </lineage>
</organism>
<sequence>MANPPANPHSLRLPPIYSPPIRGAENPYGWGIHPPPIAPWTQHDSERDNFSRASLGAQNQTGQSLYHIPAFQSFPNTAPRPAALRLSKEGEAHMAHDRSAAADNHFGPSLNADLADPSHLPAGIPVFDNHPTGHAPMPTAGPSRHSATTKVAGSRRKKAVSPPPKKTAAAKGKRKRTAADSDLDDSEALTDSEDERPATTAVTTGHGGRRPGAGNYKDCDLTELLDLTEKQLPLGQRGWQKVYKEYEVWAKANGRPLRDARSLELKFKSLAKQTKPTGTGKRPTSVTRAKAIDRLINERAATRSLNDSDIENEPQDDVEPDEPAESSPRIHTATIRSNKSDSLPSRRSARASQSTELMQRLTSALDPDVQRARDEDRSNRSFQNTHILTLNQQLRDSQASNETLRQEVNTLRERVHKLERQLDRARFKLEIHHGPAPKRAKTGRKDLPDLIRVRGKIRHDEFFPDGGCETSWITDGSTATDWSETLSDKENYGFGAYPDRKQYRRRRSPSPVPFSDHRDSSTKYSSSRPSHKHQPEKFALQPAFDWSIPHVNSIPASEGQSTTAEPVPLQDSESLDA</sequence>
<keyword evidence="5" id="KW-1185">Reference proteome</keyword>
<name>A0A0D2NLC2_HYPSF</name>
<feature type="region of interest" description="Disordered" evidence="2">
    <location>
        <begin position="489"/>
        <end position="577"/>
    </location>
</feature>
<dbReference type="Pfam" id="PF20681">
    <property type="entry name" value="DUF6818"/>
    <property type="match status" value="1"/>
</dbReference>
<dbReference type="Proteomes" id="UP000054270">
    <property type="component" value="Unassembled WGS sequence"/>
</dbReference>
<evidence type="ECO:0000256" key="1">
    <source>
        <dbReference type="SAM" id="Coils"/>
    </source>
</evidence>
<protein>
    <recommendedName>
        <fullName evidence="3">DUF6818 domain-containing protein</fullName>
    </recommendedName>
</protein>
<dbReference type="PANTHER" id="PTHR34409:SF1">
    <property type="entry name" value="MYB-LIKE DOMAIN-CONTAINING PROTEIN"/>
    <property type="match status" value="1"/>
</dbReference>
<dbReference type="EMBL" id="KN817575">
    <property type="protein sequence ID" value="KJA19644.1"/>
    <property type="molecule type" value="Genomic_DNA"/>
</dbReference>
<dbReference type="AlphaFoldDB" id="A0A0D2NLC2"/>
<feature type="region of interest" description="Disordered" evidence="2">
    <location>
        <begin position="89"/>
        <end position="217"/>
    </location>
</feature>
<reference evidence="5" key="1">
    <citation type="submission" date="2014-04" db="EMBL/GenBank/DDBJ databases">
        <title>Evolutionary Origins and Diversification of the Mycorrhizal Mutualists.</title>
        <authorList>
            <consortium name="DOE Joint Genome Institute"/>
            <consortium name="Mycorrhizal Genomics Consortium"/>
            <person name="Kohler A."/>
            <person name="Kuo A."/>
            <person name="Nagy L.G."/>
            <person name="Floudas D."/>
            <person name="Copeland A."/>
            <person name="Barry K.W."/>
            <person name="Cichocki N."/>
            <person name="Veneault-Fourrey C."/>
            <person name="LaButti K."/>
            <person name="Lindquist E.A."/>
            <person name="Lipzen A."/>
            <person name="Lundell T."/>
            <person name="Morin E."/>
            <person name="Murat C."/>
            <person name="Riley R."/>
            <person name="Ohm R."/>
            <person name="Sun H."/>
            <person name="Tunlid A."/>
            <person name="Henrissat B."/>
            <person name="Grigoriev I.V."/>
            <person name="Hibbett D.S."/>
            <person name="Martin F."/>
        </authorList>
    </citation>
    <scope>NUCLEOTIDE SEQUENCE [LARGE SCALE GENOMIC DNA]</scope>
    <source>
        <strain evidence="5">FD-334 SS-4</strain>
    </source>
</reference>
<feature type="compositionally biased region" description="Basic and acidic residues" evidence="2">
    <location>
        <begin position="368"/>
        <end position="379"/>
    </location>
</feature>
<feature type="compositionally biased region" description="Basic and acidic residues" evidence="2">
    <location>
        <begin position="89"/>
        <end position="100"/>
    </location>
</feature>
<feature type="coiled-coil region" evidence="1">
    <location>
        <begin position="387"/>
        <end position="428"/>
    </location>
</feature>
<dbReference type="PANTHER" id="PTHR34409">
    <property type="entry name" value="SET DOMAIN-CONTAINING PROTEIN"/>
    <property type="match status" value="1"/>
</dbReference>
<dbReference type="STRING" id="945553.A0A0D2NLC2"/>
<feature type="compositionally biased region" description="Polar residues" evidence="2">
    <location>
        <begin position="271"/>
        <end position="287"/>
    </location>
</feature>
<feature type="compositionally biased region" description="Acidic residues" evidence="2">
    <location>
        <begin position="181"/>
        <end position="194"/>
    </location>
</feature>
<feature type="compositionally biased region" description="Basic and acidic residues" evidence="2">
    <location>
        <begin position="290"/>
        <end position="301"/>
    </location>
</feature>
<keyword evidence="1" id="KW-0175">Coiled coil</keyword>
<evidence type="ECO:0000313" key="4">
    <source>
        <dbReference type="EMBL" id="KJA19644.1"/>
    </source>
</evidence>
<feature type="compositionally biased region" description="Polar residues" evidence="2">
    <location>
        <begin position="334"/>
        <end position="362"/>
    </location>
</feature>
<dbReference type="InterPro" id="IPR049203">
    <property type="entry name" value="DUF6818"/>
</dbReference>
<feature type="region of interest" description="Disordered" evidence="2">
    <location>
        <begin position="269"/>
        <end position="387"/>
    </location>
</feature>
<evidence type="ECO:0000256" key="2">
    <source>
        <dbReference type="SAM" id="MobiDB-lite"/>
    </source>
</evidence>
<evidence type="ECO:0000313" key="5">
    <source>
        <dbReference type="Proteomes" id="UP000054270"/>
    </source>
</evidence>
<proteinExistence type="predicted"/>